<dbReference type="GO" id="GO:0000729">
    <property type="term" value="P:DNA double-strand break processing"/>
    <property type="evidence" value="ECO:0007669"/>
    <property type="project" value="TreeGrafter"/>
</dbReference>
<organism evidence="1 2">
    <name type="scientific">Trichonephila clavipes</name>
    <name type="common">Golden silk orbweaver</name>
    <name type="synonym">Nephila clavipes</name>
    <dbReference type="NCBI Taxonomy" id="2585209"/>
    <lineage>
        <taxon>Eukaryota</taxon>
        <taxon>Metazoa</taxon>
        <taxon>Ecdysozoa</taxon>
        <taxon>Arthropoda</taxon>
        <taxon>Chelicerata</taxon>
        <taxon>Arachnida</taxon>
        <taxon>Araneae</taxon>
        <taxon>Araneomorphae</taxon>
        <taxon>Entelegynae</taxon>
        <taxon>Araneoidea</taxon>
        <taxon>Nephilidae</taxon>
        <taxon>Trichonephila</taxon>
    </lineage>
</organism>
<name>A0A8X6RMT1_TRICX</name>
<dbReference type="GO" id="GO:0035861">
    <property type="term" value="C:site of double-strand break"/>
    <property type="evidence" value="ECO:0007669"/>
    <property type="project" value="TreeGrafter"/>
</dbReference>
<dbReference type="Pfam" id="PF01359">
    <property type="entry name" value="Transposase_1"/>
    <property type="match status" value="1"/>
</dbReference>
<gene>
    <name evidence="1" type="primary">SETMR</name>
    <name evidence="1" type="ORF">TNCV_555801</name>
</gene>
<comment type="caution">
    <text evidence="1">The sequence shown here is derived from an EMBL/GenBank/DDBJ whole genome shotgun (WGS) entry which is preliminary data.</text>
</comment>
<dbReference type="EMBL" id="BMAU01021196">
    <property type="protein sequence ID" value="GFX97090.1"/>
    <property type="molecule type" value="Genomic_DNA"/>
</dbReference>
<dbReference type="GO" id="GO:0031297">
    <property type="term" value="P:replication fork processing"/>
    <property type="evidence" value="ECO:0007669"/>
    <property type="project" value="TreeGrafter"/>
</dbReference>
<keyword evidence="2" id="KW-1185">Reference proteome</keyword>
<dbReference type="InterPro" id="IPR052709">
    <property type="entry name" value="Transposase-MT_Hybrid"/>
</dbReference>
<dbReference type="GO" id="GO:0003690">
    <property type="term" value="F:double-stranded DNA binding"/>
    <property type="evidence" value="ECO:0007669"/>
    <property type="project" value="TreeGrafter"/>
</dbReference>
<dbReference type="GO" id="GO:0042800">
    <property type="term" value="F:histone H3K4 methyltransferase activity"/>
    <property type="evidence" value="ECO:0007669"/>
    <property type="project" value="TreeGrafter"/>
</dbReference>
<dbReference type="Gene3D" id="3.30.420.10">
    <property type="entry name" value="Ribonuclease H-like superfamily/Ribonuclease H"/>
    <property type="match status" value="1"/>
</dbReference>
<evidence type="ECO:0000313" key="1">
    <source>
        <dbReference type="EMBL" id="GFX97090.1"/>
    </source>
</evidence>
<dbReference type="InterPro" id="IPR001888">
    <property type="entry name" value="Transposase_1"/>
</dbReference>
<protein>
    <submittedName>
        <fullName evidence="1">Histone-lysine N-methyltransferase SETMAR</fullName>
    </submittedName>
</protein>
<reference evidence="1" key="1">
    <citation type="submission" date="2020-08" db="EMBL/GenBank/DDBJ databases">
        <title>Multicomponent nature underlies the extraordinary mechanical properties of spider dragline silk.</title>
        <authorList>
            <person name="Kono N."/>
            <person name="Nakamura H."/>
            <person name="Mori M."/>
            <person name="Yoshida Y."/>
            <person name="Ohtoshi R."/>
            <person name="Malay A.D."/>
            <person name="Moran D.A.P."/>
            <person name="Tomita M."/>
            <person name="Numata K."/>
            <person name="Arakawa K."/>
        </authorList>
    </citation>
    <scope>NUCLEOTIDE SEQUENCE</scope>
</reference>
<dbReference type="Proteomes" id="UP000887159">
    <property type="component" value="Unassembled WGS sequence"/>
</dbReference>
<dbReference type="GO" id="GO:0015074">
    <property type="term" value="P:DNA integration"/>
    <property type="evidence" value="ECO:0007669"/>
    <property type="project" value="TreeGrafter"/>
</dbReference>
<dbReference type="PANTHER" id="PTHR46060:SF2">
    <property type="entry name" value="HISTONE-LYSINE N-METHYLTRANSFERASE SETMAR"/>
    <property type="match status" value="1"/>
</dbReference>
<dbReference type="GO" id="GO:0000793">
    <property type="term" value="C:condensed chromosome"/>
    <property type="evidence" value="ECO:0007669"/>
    <property type="project" value="TreeGrafter"/>
</dbReference>
<proteinExistence type="predicted"/>
<accession>A0A8X6RMT1</accession>
<dbReference type="InterPro" id="IPR036397">
    <property type="entry name" value="RNaseH_sf"/>
</dbReference>
<dbReference type="GO" id="GO:0006303">
    <property type="term" value="P:double-strand break repair via nonhomologous end joining"/>
    <property type="evidence" value="ECO:0007669"/>
    <property type="project" value="TreeGrafter"/>
</dbReference>
<sequence length="139" mass="16342">MPRHARRWNKVTEIFEVDQPVSSRSIARELKIDHKSFKPFTQSCIKKTLDVCLQHQLTPIHMINRISFCEALVKPNETNPFLKRMVNGDKKCVTYDNTGQKRSWSHLDQAAQTVVNPGLMARKVILCIWWNWKGIIYYE</sequence>
<dbReference type="PANTHER" id="PTHR46060">
    <property type="entry name" value="MARINER MOS1 TRANSPOSASE-LIKE PROTEIN"/>
    <property type="match status" value="1"/>
</dbReference>
<dbReference type="GO" id="GO:0044547">
    <property type="term" value="F:DNA topoisomerase binding"/>
    <property type="evidence" value="ECO:0007669"/>
    <property type="project" value="TreeGrafter"/>
</dbReference>
<dbReference type="GO" id="GO:0046975">
    <property type="term" value="F:histone H3K36 methyltransferase activity"/>
    <property type="evidence" value="ECO:0007669"/>
    <property type="project" value="TreeGrafter"/>
</dbReference>
<dbReference type="AlphaFoldDB" id="A0A8X6RMT1"/>
<dbReference type="GO" id="GO:0003697">
    <property type="term" value="F:single-stranded DNA binding"/>
    <property type="evidence" value="ECO:0007669"/>
    <property type="project" value="TreeGrafter"/>
</dbReference>
<dbReference type="GO" id="GO:0000014">
    <property type="term" value="F:single-stranded DNA endodeoxyribonuclease activity"/>
    <property type="evidence" value="ECO:0007669"/>
    <property type="project" value="TreeGrafter"/>
</dbReference>
<evidence type="ECO:0000313" key="2">
    <source>
        <dbReference type="Proteomes" id="UP000887159"/>
    </source>
</evidence>
<dbReference type="GO" id="GO:0005634">
    <property type="term" value="C:nucleus"/>
    <property type="evidence" value="ECO:0007669"/>
    <property type="project" value="TreeGrafter"/>
</dbReference>
<dbReference type="GO" id="GO:0044774">
    <property type="term" value="P:mitotic DNA integrity checkpoint signaling"/>
    <property type="evidence" value="ECO:0007669"/>
    <property type="project" value="TreeGrafter"/>
</dbReference>